<sequence length="228" mass="25702">MNPAPTWPWPSPALPMWEVGGSWPKLRATVTWMWASSAEPAGARVLETLFHLDVLSDAFHLHRCEQVAEERSLGRSWGEITESLNRLNSSDLWPRLSRQATHQFFHHTPRRLRPDAVSVLSGPLREQLISTCGSLCIPGARQILSEEKTILVSEARVRGCTWEQIGEALACTRQCAQRTYRDRRPDPFLLRADVDTIVERALVLHRAGSGFSGEPSRALAHFAKHLLE</sequence>
<dbReference type="RefSeq" id="WP_038510705.1">
    <property type="nucleotide sequence ID" value="NZ_CP008953.1"/>
</dbReference>
<reference evidence="1 2" key="1">
    <citation type="journal article" date="2014" name="J. Biotechnol.">
        <title>Complete genome sequence of the actinobacterium Amycolatopsis japonica MG417-CF17(T) (=DSM 44213T) producing (S,S)-N,N'-ethylenediaminedisuccinic acid.</title>
        <authorList>
            <person name="Stegmann E."/>
            <person name="Albersmeier A."/>
            <person name="Spohn M."/>
            <person name="Gert H."/>
            <person name="Weber T."/>
            <person name="Wohlleben W."/>
            <person name="Kalinowski J."/>
            <person name="Ruckert C."/>
        </authorList>
    </citation>
    <scope>NUCLEOTIDE SEQUENCE [LARGE SCALE GENOMIC DNA]</scope>
    <source>
        <strain evidence="2">MG417-CF17 (DSM 44213)</strain>
    </source>
</reference>
<name>A0A075UQN2_9PSEU</name>
<dbReference type="HOGENOM" id="CLU_1212751_0_0_11"/>
<accession>A0A075UQN2</accession>
<protein>
    <submittedName>
        <fullName evidence="1">Uncharacterized protein</fullName>
    </submittedName>
</protein>
<proteinExistence type="predicted"/>
<organism evidence="1 2">
    <name type="scientific">Amycolatopsis japonica</name>
    <dbReference type="NCBI Taxonomy" id="208439"/>
    <lineage>
        <taxon>Bacteria</taxon>
        <taxon>Bacillati</taxon>
        <taxon>Actinomycetota</taxon>
        <taxon>Actinomycetes</taxon>
        <taxon>Pseudonocardiales</taxon>
        <taxon>Pseudonocardiaceae</taxon>
        <taxon>Amycolatopsis</taxon>
        <taxon>Amycolatopsis japonica group</taxon>
    </lineage>
</organism>
<dbReference type="Proteomes" id="UP000028492">
    <property type="component" value="Chromosome"/>
</dbReference>
<evidence type="ECO:0000313" key="1">
    <source>
        <dbReference type="EMBL" id="AIG75298.1"/>
    </source>
</evidence>
<gene>
    <name evidence="1" type="ORF">AJAP_12080</name>
</gene>
<dbReference type="STRING" id="208439.AJAP_12080"/>
<dbReference type="KEGG" id="aja:AJAP_12080"/>
<keyword evidence="2" id="KW-1185">Reference proteome</keyword>
<evidence type="ECO:0000313" key="2">
    <source>
        <dbReference type="Proteomes" id="UP000028492"/>
    </source>
</evidence>
<dbReference type="AlphaFoldDB" id="A0A075UQN2"/>
<dbReference type="EMBL" id="CP008953">
    <property type="protein sequence ID" value="AIG75298.1"/>
    <property type="molecule type" value="Genomic_DNA"/>
</dbReference>